<proteinExistence type="predicted"/>
<name>A0A5J4Z5H7_PORPP</name>
<evidence type="ECO:0000256" key="1">
    <source>
        <dbReference type="SAM" id="MobiDB-lite"/>
    </source>
</evidence>
<evidence type="ECO:0000313" key="3">
    <source>
        <dbReference type="Proteomes" id="UP000324585"/>
    </source>
</evidence>
<comment type="caution">
    <text evidence="2">The sequence shown here is derived from an EMBL/GenBank/DDBJ whole genome shotgun (WGS) entry which is preliminary data.</text>
</comment>
<organism evidence="2 3">
    <name type="scientific">Porphyridium purpureum</name>
    <name type="common">Red alga</name>
    <name type="synonym">Porphyridium cruentum</name>
    <dbReference type="NCBI Taxonomy" id="35688"/>
    <lineage>
        <taxon>Eukaryota</taxon>
        <taxon>Rhodophyta</taxon>
        <taxon>Bangiophyceae</taxon>
        <taxon>Porphyridiales</taxon>
        <taxon>Porphyridiaceae</taxon>
        <taxon>Porphyridium</taxon>
    </lineage>
</organism>
<evidence type="ECO:0000313" key="2">
    <source>
        <dbReference type="EMBL" id="KAA8498342.1"/>
    </source>
</evidence>
<keyword evidence="3" id="KW-1185">Reference proteome</keyword>
<dbReference type="Proteomes" id="UP000324585">
    <property type="component" value="Unassembled WGS sequence"/>
</dbReference>
<dbReference type="AlphaFoldDB" id="A0A5J4Z5H7"/>
<sequence length="141" mass="15982">MQSIARNGASKYARPNSRARPRPSRRPHWRSSNFIMALPLEIGKGRIESEESQETKSFGASPSSRTSDHSKLPLEVKFRCWDCLSSLSTPRRRPKFQSLLAPIPEIDNEELFEEVDGICNTNSQLEDNLSRKKASADLHSK</sequence>
<protein>
    <submittedName>
        <fullName evidence="2">Uncharacterized protein</fullName>
    </submittedName>
</protein>
<dbReference type="EMBL" id="VRMN01000001">
    <property type="protein sequence ID" value="KAA8498342.1"/>
    <property type="molecule type" value="Genomic_DNA"/>
</dbReference>
<feature type="compositionally biased region" description="Basic residues" evidence="1">
    <location>
        <begin position="17"/>
        <end position="29"/>
    </location>
</feature>
<reference evidence="3" key="1">
    <citation type="journal article" date="2019" name="Nat. Commun.">
        <title>Expansion of phycobilisome linker gene families in mesophilic red algae.</title>
        <authorList>
            <person name="Lee J."/>
            <person name="Kim D."/>
            <person name="Bhattacharya D."/>
            <person name="Yoon H.S."/>
        </authorList>
    </citation>
    <scope>NUCLEOTIDE SEQUENCE [LARGE SCALE GENOMIC DNA]</scope>
    <source>
        <strain evidence="3">CCMP 1328</strain>
    </source>
</reference>
<feature type="compositionally biased region" description="Polar residues" evidence="1">
    <location>
        <begin position="55"/>
        <end position="65"/>
    </location>
</feature>
<feature type="region of interest" description="Disordered" evidence="1">
    <location>
        <begin position="1"/>
        <end position="31"/>
    </location>
</feature>
<accession>A0A5J4Z5H7</accession>
<feature type="region of interest" description="Disordered" evidence="1">
    <location>
        <begin position="45"/>
        <end position="70"/>
    </location>
</feature>
<gene>
    <name evidence="2" type="ORF">FVE85_5927</name>
</gene>